<reference evidence="4" key="1">
    <citation type="submission" date="2023-05" db="EMBL/GenBank/DDBJ databases">
        <title>Draft genome of Pseudofrankia sp. BMG5.37.</title>
        <authorList>
            <person name="Gtari M."/>
            <person name="Ghodhbane F."/>
            <person name="Sbissi I."/>
        </authorList>
    </citation>
    <scope>NUCLEOTIDE SEQUENCE [LARGE SCALE GENOMIC DNA]</scope>
    <source>
        <strain evidence="4">BMG 814</strain>
    </source>
</reference>
<evidence type="ECO:0000313" key="3">
    <source>
        <dbReference type="EMBL" id="MDP5182767.1"/>
    </source>
</evidence>
<keyword evidence="1" id="KW-0472">Membrane</keyword>
<keyword evidence="2" id="KW-0732">Signal</keyword>
<dbReference type="InterPro" id="IPR036779">
    <property type="entry name" value="LysM_dom_sf"/>
</dbReference>
<feature type="chain" id="PRO_5046706200" description="LysM domain-containing protein" evidence="2">
    <location>
        <begin position="33"/>
        <end position="242"/>
    </location>
</feature>
<dbReference type="InterPro" id="IPR006311">
    <property type="entry name" value="TAT_signal"/>
</dbReference>
<feature type="signal peptide" evidence="2">
    <location>
        <begin position="1"/>
        <end position="32"/>
    </location>
</feature>
<evidence type="ECO:0000256" key="1">
    <source>
        <dbReference type="SAM" id="Phobius"/>
    </source>
</evidence>
<dbReference type="Gene3D" id="3.10.350.10">
    <property type="entry name" value="LysM domain"/>
    <property type="match status" value="1"/>
</dbReference>
<dbReference type="Proteomes" id="UP001233673">
    <property type="component" value="Unassembled WGS sequence"/>
</dbReference>
<gene>
    <name evidence="3" type="ORF">QOZ88_08955</name>
</gene>
<keyword evidence="1" id="KW-0812">Transmembrane</keyword>
<dbReference type="PROSITE" id="PS51318">
    <property type="entry name" value="TAT"/>
    <property type="match status" value="1"/>
</dbReference>
<keyword evidence="1" id="KW-1133">Transmembrane helix</keyword>
<evidence type="ECO:0008006" key="5">
    <source>
        <dbReference type="Google" id="ProtNLM"/>
    </source>
</evidence>
<accession>A0ABT9IB22</accession>
<protein>
    <recommendedName>
        <fullName evidence="5">LysM domain-containing protein</fullName>
    </recommendedName>
</protein>
<feature type="transmembrane region" description="Helical" evidence="1">
    <location>
        <begin position="56"/>
        <end position="89"/>
    </location>
</feature>
<comment type="caution">
    <text evidence="3">The sequence shown here is derived from an EMBL/GenBank/DDBJ whole genome shotgun (WGS) entry which is preliminary data.</text>
</comment>
<proteinExistence type="predicted"/>
<evidence type="ECO:0000256" key="2">
    <source>
        <dbReference type="SAM" id="SignalP"/>
    </source>
</evidence>
<dbReference type="RefSeq" id="WP_305999435.1">
    <property type="nucleotide sequence ID" value="NZ_JASNFN010000008.1"/>
</dbReference>
<name>A0ABT9IB22_9ACTN</name>
<keyword evidence="4" id="KW-1185">Reference proteome</keyword>
<evidence type="ECO:0000313" key="4">
    <source>
        <dbReference type="Proteomes" id="UP001233673"/>
    </source>
</evidence>
<dbReference type="EMBL" id="JASNFN010000008">
    <property type="protein sequence ID" value="MDP5182767.1"/>
    <property type="molecule type" value="Genomic_DNA"/>
</dbReference>
<sequence length="242" mass="23709">MSVRRLLATGLGMAGLAAVLALLTSAPPVSLAALAAAQRTADTAGPDVLVVHLVGLLAWAVWGWGALGLALTACSALPGAAGALAGGALHGVLPSGARRAAALVLGLGLGIAPPVLGAAVPGLPATTAAAADEVLAAPGPPSAHAVPDWPAPAAVPVRDGGVSTAPVPDWPPAPAPGEHVVLRGECLWRIAEGHLARTRGHAPSDAEVATAVTAWWQANAEVIGPDPDLLLPGQVLRPPALP</sequence>
<organism evidence="3 4">
    <name type="scientific">Blastococcus carthaginiensis</name>
    <dbReference type="NCBI Taxonomy" id="3050034"/>
    <lineage>
        <taxon>Bacteria</taxon>
        <taxon>Bacillati</taxon>
        <taxon>Actinomycetota</taxon>
        <taxon>Actinomycetes</taxon>
        <taxon>Geodermatophilales</taxon>
        <taxon>Geodermatophilaceae</taxon>
        <taxon>Blastococcus</taxon>
    </lineage>
</organism>
<feature type="transmembrane region" description="Helical" evidence="1">
    <location>
        <begin position="101"/>
        <end position="120"/>
    </location>
</feature>